<gene>
    <name evidence="1" type="ORF">DB44_GR00010</name>
</gene>
<evidence type="ECO:0000313" key="2">
    <source>
        <dbReference type="Proteomes" id="UP000031465"/>
    </source>
</evidence>
<reference evidence="1 2" key="1">
    <citation type="journal article" date="2014" name="Mol. Biol. Evol.">
        <title>Massive expansion of Ubiquitination-related gene families within the Chlamydiae.</title>
        <authorList>
            <person name="Domman D."/>
            <person name="Collingro A."/>
            <person name="Lagkouvardos I."/>
            <person name="Gehre L."/>
            <person name="Weinmaier T."/>
            <person name="Rattei T."/>
            <person name="Subtil A."/>
            <person name="Horn M."/>
        </authorList>
    </citation>
    <scope>NUCLEOTIDE SEQUENCE [LARGE SCALE GENOMIC DNA]</scope>
    <source>
        <strain evidence="1 2">EI2</strain>
    </source>
</reference>
<dbReference type="Proteomes" id="UP000031465">
    <property type="component" value="Unassembled WGS sequence"/>
</dbReference>
<dbReference type="EMBL" id="JSAN01000160">
    <property type="protein sequence ID" value="KIC70673.1"/>
    <property type="molecule type" value="Genomic_DNA"/>
</dbReference>
<organism evidence="1 2">
    <name type="scientific">Candidatus Protochlamydia amoebophila</name>
    <dbReference type="NCBI Taxonomy" id="362787"/>
    <lineage>
        <taxon>Bacteria</taxon>
        <taxon>Pseudomonadati</taxon>
        <taxon>Chlamydiota</taxon>
        <taxon>Chlamydiia</taxon>
        <taxon>Parachlamydiales</taxon>
        <taxon>Parachlamydiaceae</taxon>
        <taxon>Candidatus Protochlamydia</taxon>
    </lineage>
</organism>
<proteinExistence type="predicted"/>
<sequence>MLSGKMLQHMQQQGVSYSHCTKSKGCDQHQIVRFSVELLEEVETLAPSCLLTGVHKFPQHDNVVAQTFAHLQALLVIASLWASGCKGRKGGVSHYAAVVEVHTWYTVQFQCVHVHTRIMVYMYALHM</sequence>
<accession>A0A0C1H6Y8</accession>
<comment type="caution">
    <text evidence="1">The sequence shown here is derived from an EMBL/GenBank/DDBJ whole genome shotgun (WGS) entry which is preliminary data.</text>
</comment>
<name>A0A0C1H6Y8_9BACT</name>
<protein>
    <submittedName>
        <fullName evidence="1">Uncharacterized protein</fullName>
    </submittedName>
</protein>
<evidence type="ECO:0000313" key="1">
    <source>
        <dbReference type="EMBL" id="KIC70673.1"/>
    </source>
</evidence>
<dbReference type="AlphaFoldDB" id="A0A0C1H6Y8"/>